<dbReference type="AlphaFoldDB" id="A0AAE6JGJ8"/>
<organism evidence="1 2">
    <name type="scientific">Mucilaginibacter rubeus</name>
    <dbReference type="NCBI Taxonomy" id="2027860"/>
    <lineage>
        <taxon>Bacteria</taxon>
        <taxon>Pseudomonadati</taxon>
        <taxon>Bacteroidota</taxon>
        <taxon>Sphingobacteriia</taxon>
        <taxon>Sphingobacteriales</taxon>
        <taxon>Sphingobacteriaceae</taxon>
        <taxon>Mucilaginibacter</taxon>
    </lineage>
</organism>
<dbReference type="Proteomes" id="UP000250557">
    <property type="component" value="Chromosome"/>
</dbReference>
<accession>A0AAE6JGJ8</accession>
<evidence type="ECO:0000313" key="2">
    <source>
        <dbReference type="Proteomes" id="UP000250557"/>
    </source>
</evidence>
<reference evidence="1 2" key="1">
    <citation type="submission" date="2019-08" db="EMBL/GenBank/DDBJ databases">
        <title>Comparative genome analysis confer to the adaptation heavy metal polluted environment.</title>
        <authorList>
            <person name="Li Y."/>
        </authorList>
    </citation>
    <scope>NUCLEOTIDE SEQUENCE [LARGE SCALE GENOMIC DNA]</scope>
    <source>
        <strain evidence="1 2">P2</strain>
    </source>
</reference>
<protein>
    <submittedName>
        <fullName evidence="1">DUF4142 domain-containing protein</fullName>
    </submittedName>
</protein>
<sequence>MALSAGLTLAGGMFKSFTAGAETLASDPMAANEKEFRMGVIGPAELSLATSQIAVSKATNKNVKEFAGFELGEAIAVIGVLKDLGTSVPPMDAKAKATLEKIKSTPAGLEFDKVYIKVQLENHEFLRDFWLKIISVKENWPARPKIRAGTWPLYRWPFLKSTWPSPAVF</sequence>
<proteinExistence type="predicted"/>
<gene>
    <name evidence="1" type="ORF">DIU31_016520</name>
</gene>
<dbReference type="EMBL" id="CP043451">
    <property type="protein sequence ID" value="QEM05041.1"/>
    <property type="molecule type" value="Genomic_DNA"/>
</dbReference>
<name>A0AAE6JGJ8_9SPHI</name>
<evidence type="ECO:0000313" key="1">
    <source>
        <dbReference type="EMBL" id="QEM05041.1"/>
    </source>
</evidence>